<feature type="domain" description="Fungal lipase-type" evidence="6">
    <location>
        <begin position="49"/>
        <end position="196"/>
    </location>
</feature>
<evidence type="ECO:0000256" key="3">
    <source>
        <dbReference type="ARBA" id="ARBA00022490"/>
    </source>
</evidence>
<evidence type="ECO:0000256" key="5">
    <source>
        <dbReference type="ARBA" id="ARBA00023242"/>
    </source>
</evidence>
<evidence type="ECO:0000256" key="4">
    <source>
        <dbReference type="ARBA" id="ARBA00022821"/>
    </source>
</evidence>
<dbReference type="GO" id="GO:0006629">
    <property type="term" value="P:lipid metabolic process"/>
    <property type="evidence" value="ECO:0007669"/>
    <property type="project" value="InterPro"/>
</dbReference>
<comment type="subcellular location">
    <subcellularLocation>
        <location evidence="2">Cytoplasm</location>
    </subcellularLocation>
    <subcellularLocation>
        <location evidence="1">Nucleus</location>
    </subcellularLocation>
</comment>
<gene>
    <name evidence="8" type="ORF">HHK36_024853</name>
</gene>
<dbReference type="InterPro" id="IPR002921">
    <property type="entry name" value="Fungal_lipase-type"/>
</dbReference>
<evidence type="ECO:0000313" key="9">
    <source>
        <dbReference type="Proteomes" id="UP000655225"/>
    </source>
</evidence>
<dbReference type="CDD" id="cd00519">
    <property type="entry name" value="Lipase_3"/>
    <property type="match status" value="1"/>
</dbReference>
<dbReference type="SUPFAM" id="SSF53474">
    <property type="entry name" value="alpha/beta-Hydrolases"/>
    <property type="match status" value="1"/>
</dbReference>
<dbReference type="GO" id="GO:0006952">
    <property type="term" value="P:defense response"/>
    <property type="evidence" value="ECO:0007669"/>
    <property type="project" value="UniProtKB-KW"/>
</dbReference>
<dbReference type="InterPro" id="IPR029058">
    <property type="entry name" value="AB_hydrolase_fold"/>
</dbReference>
<dbReference type="GO" id="GO:0005737">
    <property type="term" value="C:cytoplasm"/>
    <property type="evidence" value="ECO:0007669"/>
    <property type="project" value="UniProtKB-SubCell"/>
</dbReference>
<name>A0A835D4M7_TETSI</name>
<dbReference type="OMA" id="ESCFWAV"/>
<dbReference type="InterPro" id="IPR044214">
    <property type="entry name" value="EDS1-like"/>
</dbReference>
<evidence type="ECO:0000313" key="8">
    <source>
        <dbReference type="EMBL" id="KAF8390328.1"/>
    </source>
</evidence>
<organism evidence="8 9">
    <name type="scientific">Tetracentron sinense</name>
    <name type="common">Spur-leaf</name>
    <dbReference type="NCBI Taxonomy" id="13715"/>
    <lineage>
        <taxon>Eukaryota</taxon>
        <taxon>Viridiplantae</taxon>
        <taxon>Streptophyta</taxon>
        <taxon>Embryophyta</taxon>
        <taxon>Tracheophyta</taxon>
        <taxon>Spermatophyta</taxon>
        <taxon>Magnoliopsida</taxon>
        <taxon>Trochodendrales</taxon>
        <taxon>Trochodendraceae</taxon>
        <taxon>Tetracentron</taxon>
    </lineage>
</organism>
<sequence>MERKKLGESVEMREDLIKKACSVAMAAHNLPATTFLPDKPHNSSHIIFAFPGSWSVDDWFAHTPFGDSKINRIRFPSLKSISTDEIATINGAFLRQFETVLSLSSLSGEVEKAVTENKQIVFTGHSSGGPIAILATIWLLEKHLKLDSQNQINPVCVTFGSPLLGDRVFGHALRRENWSRHFVHFVMRYDIIPRVLLAPLSSIEQELKTILQIFNPTSTYFGLEYIGRTPEASDFFSTVMRNSSSVASHAACTFMGCTNLLLEAVTSFIDLSPYRPFGTYVFCTGNGKLVTVKNPDAILQLLFYSLQLGHEQEIAEIAYRSLKEHLLYESELQESLEMQDVVSLDHPGELPLNSEGVTSDEMKSIDMALNDLGLSTRARLCICAAGELEKQKERNQTKIDNNSNKILEGLNMLHSYRATCEVREVGYYDDFKLHRDTENFNTNVKRLEQAGLWDEIVEMLKRYELPDGFEVRKEWVELGTQYRRLFEPLDIANYYRHFKNDDTGPYMTKGRPKRYRYTQRWLEHFHQESAGFYSESCIWAEVEELCIETSNKKSFEEVKDRVLGLERELLKWANCEELKRDMFLEESTFVKWWKTLPGQHRSGSCIARLMGGEGRNLPSFG</sequence>
<feature type="domain" description="EDS1 EP" evidence="7">
    <location>
        <begin position="412"/>
        <end position="606"/>
    </location>
</feature>
<protein>
    <submittedName>
        <fullName evidence="8">Uncharacterized protein</fullName>
    </submittedName>
</protein>
<evidence type="ECO:0000256" key="2">
    <source>
        <dbReference type="ARBA" id="ARBA00004496"/>
    </source>
</evidence>
<keyword evidence="4" id="KW-0611">Plant defense</keyword>
<reference evidence="8 9" key="1">
    <citation type="submission" date="2020-04" db="EMBL/GenBank/DDBJ databases">
        <title>Plant Genome Project.</title>
        <authorList>
            <person name="Zhang R.-G."/>
        </authorList>
    </citation>
    <scope>NUCLEOTIDE SEQUENCE [LARGE SCALE GENOMIC DNA]</scope>
    <source>
        <strain evidence="8">YNK0</strain>
        <tissue evidence="8">Leaf</tissue>
    </source>
</reference>
<dbReference type="PANTHER" id="PTHR47090">
    <property type="entry name" value="PROTEIN EDS1-RELATED"/>
    <property type="match status" value="1"/>
</dbReference>
<dbReference type="InterPro" id="IPR041266">
    <property type="entry name" value="EDS1_EP"/>
</dbReference>
<dbReference type="Pfam" id="PF01764">
    <property type="entry name" value="Lipase_3"/>
    <property type="match status" value="1"/>
</dbReference>
<evidence type="ECO:0000259" key="7">
    <source>
        <dbReference type="Pfam" id="PF18117"/>
    </source>
</evidence>
<dbReference type="AlphaFoldDB" id="A0A835D4M7"/>
<dbReference type="EMBL" id="JABCRI010000018">
    <property type="protein sequence ID" value="KAF8390328.1"/>
    <property type="molecule type" value="Genomic_DNA"/>
</dbReference>
<evidence type="ECO:0000259" key="6">
    <source>
        <dbReference type="Pfam" id="PF01764"/>
    </source>
</evidence>
<dbReference type="Gene3D" id="3.40.50.1820">
    <property type="entry name" value="alpha/beta hydrolase"/>
    <property type="match status" value="1"/>
</dbReference>
<keyword evidence="3" id="KW-0963">Cytoplasm</keyword>
<accession>A0A835D4M7</accession>
<keyword evidence="9" id="KW-1185">Reference proteome</keyword>
<dbReference type="GO" id="GO:0005634">
    <property type="term" value="C:nucleus"/>
    <property type="evidence" value="ECO:0007669"/>
    <property type="project" value="UniProtKB-SubCell"/>
</dbReference>
<dbReference type="OrthoDB" id="426718at2759"/>
<evidence type="ECO:0000256" key="1">
    <source>
        <dbReference type="ARBA" id="ARBA00004123"/>
    </source>
</evidence>
<dbReference type="Pfam" id="PF18117">
    <property type="entry name" value="EDS1_EP"/>
    <property type="match status" value="1"/>
</dbReference>
<comment type="caution">
    <text evidence="8">The sequence shown here is derived from an EMBL/GenBank/DDBJ whole genome shotgun (WGS) entry which is preliminary data.</text>
</comment>
<proteinExistence type="predicted"/>
<dbReference type="PANTHER" id="PTHR47090:SF2">
    <property type="entry name" value="PROTEIN EDS1-RELATED"/>
    <property type="match status" value="1"/>
</dbReference>
<dbReference type="Proteomes" id="UP000655225">
    <property type="component" value="Unassembled WGS sequence"/>
</dbReference>
<keyword evidence="5" id="KW-0539">Nucleus</keyword>